<feature type="binding site" evidence="6">
    <location>
        <position position="122"/>
    </location>
    <ligand>
        <name>Fe cation</name>
        <dbReference type="ChEBI" id="CHEBI:24875"/>
        <note>catalytic</note>
    </ligand>
</feature>
<keyword evidence="4" id="KW-0560">Oxidoreductase</keyword>
<comment type="caution">
    <text evidence="7">The sequence shown here is derived from an EMBL/GenBank/DDBJ whole genome shotgun (WGS) entry which is preliminary data.</text>
</comment>
<evidence type="ECO:0000256" key="6">
    <source>
        <dbReference type="PIRSR" id="PIRSR610300-51"/>
    </source>
</evidence>
<dbReference type="InterPro" id="IPR010300">
    <property type="entry name" value="CDO_1"/>
</dbReference>
<organism evidence="7 8">
    <name type="scientific">Metabacillus mangrovi</name>
    <dbReference type="NCBI Taxonomy" id="1491830"/>
    <lineage>
        <taxon>Bacteria</taxon>
        <taxon>Bacillati</taxon>
        <taxon>Bacillota</taxon>
        <taxon>Bacilli</taxon>
        <taxon>Bacillales</taxon>
        <taxon>Bacillaceae</taxon>
        <taxon>Metabacillus</taxon>
    </lineage>
</organism>
<dbReference type="GO" id="GO:0016702">
    <property type="term" value="F:oxidoreductase activity, acting on single donors with incorporation of molecular oxygen, incorporation of two atoms of oxygen"/>
    <property type="evidence" value="ECO:0007669"/>
    <property type="project" value="InterPro"/>
</dbReference>
<dbReference type="Gene3D" id="2.60.120.10">
    <property type="entry name" value="Jelly Rolls"/>
    <property type="match status" value="1"/>
</dbReference>
<protein>
    <recommendedName>
        <fullName evidence="9">Cysteine dioxygenase</fullName>
    </recommendedName>
</protein>
<evidence type="ECO:0008006" key="9">
    <source>
        <dbReference type="Google" id="ProtNLM"/>
    </source>
</evidence>
<keyword evidence="8" id="KW-1185">Reference proteome</keyword>
<evidence type="ECO:0000256" key="1">
    <source>
        <dbReference type="ARBA" id="ARBA00006622"/>
    </source>
</evidence>
<evidence type="ECO:0000313" key="8">
    <source>
        <dbReference type="Proteomes" id="UP000434639"/>
    </source>
</evidence>
<evidence type="ECO:0000256" key="3">
    <source>
        <dbReference type="ARBA" id="ARBA00022964"/>
    </source>
</evidence>
<evidence type="ECO:0000313" key="7">
    <source>
        <dbReference type="EMBL" id="MTH54715.1"/>
    </source>
</evidence>
<proteinExistence type="inferred from homology"/>
<keyword evidence="5 6" id="KW-0408">Iron</keyword>
<evidence type="ECO:0000256" key="4">
    <source>
        <dbReference type="ARBA" id="ARBA00023002"/>
    </source>
</evidence>
<dbReference type="InterPro" id="IPR014710">
    <property type="entry name" value="RmlC-like_jellyroll"/>
</dbReference>
<feature type="binding site" evidence="6">
    <location>
        <position position="71"/>
    </location>
    <ligand>
        <name>Fe cation</name>
        <dbReference type="ChEBI" id="CHEBI:24875"/>
        <note>catalytic</note>
    </ligand>
</feature>
<dbReference type="GO" id="GO:0008198">
    <property type="term" value="F:ferrous iron binding"/>
    <property type="evidence" value="ECO:0007669"/>
    <property type="project" value="TreeGrafter"/>
</dbReference>
<evidence type="ECO:0000256" key="2">
    <source>
        <dbReference type="ARBA" id="ARBA00022723"/>
    </source>
</evidence>
<feature type="binding site" evidence="6">
    <location>
        <position position="73"/>
    </location>
    <ligand>
        <name>Fe cation</name>
        <dbReference type="ChEBI" id="CHEBI:24875"/>
        <note>catalytic</note>
    </ligand>
</feature>
<dbReference type="InterPro" id="IPR011051">
    <property type="entry name" value="RmlC_Cupin_sf"/>
</dbReference>
<dbReference type="AlphaFoldDB" id="A0A7X2S7H6"/>
<comment type="similarity">
    <text evidence="1">Belongs to the cysteine dioxygenase family.</text>
</comment>
<dbReference type="PANTHER" id="PTHR12918">
    <property type="entry name" value="CYSTEINE DIOXYGENASE"/>
    <property type="match status" value="1"/>
</dbReference>
<dbReference type="PANTHER" id="PTHR12918:SF1">
    <property type="entry name" value="CYSTEINE DIOXYGENASE TYPE 1"/>
    <property type="match status" value="1"/>
</dbReference>
<keyword evidence="3" id="KW-0223">Dioxygenase</keyword>
<gene>
    <name evidence="7" type="ORF">GKZ89_15030</name>
</gene>
<reference evidence="7 8" key="1">
    <citation type="journal article" date="2017" name="Int. J. Syst. Evol. Microbiol.">
        <title>Bacillus mangrovi sp. nov., isolated from a sediment sample from a mangrove forest.</title>
        <authorList>
            <person name="Gupta V."/>
            <person name="Singh P.K."/>
            <person name="Korpole S."/>
            <person name="Tanuku N.R.S."/>
            <person name="Pinnaka A.K."/>
        </authorList>
    </citation>
    <scope>NUCLEOTIDE SEQUENCE [LARGE SCALE GENOMIC DNA]</scope>
    <source>
        <strain evidence="7 8">KCTC 33872</strain>
    </source>
</reference>
<dbReference type="CDD" id="cd10548">
    <property type="entry name" value="cupin_CDO"/>
    <property type="match status" value="1"/>
</dbReference>
<dbReference type="SUPFAM" id="SSF51182">
    <property type="entry name" value="RmlC-like cupins"/>
    <property type="match status" value="1"/>
</dbReference>
<dbReference type="EMBL" id="WMIB01000017">
    <property type="protein sequence ID" value="MTH54715.1"/>
    <property type="molecule type" value="Genomic_DNA"/>
</dbReference>
<sequence>MALNVAVLNALKSPDKADLKEALRKLDCKLEDVLPELNESDGKPYYRKLLFQNDEVELLVMNWSALECAPHDHGESHGWIQVLSGVSKNTVFEARDRYLPRELFEELHEEGRLFFAPRKGVHKMKAEGGGELVTLHLYAPPITGMKVYDLEACAACVVSDDCGAWWPEEQRQRVKEIRLAYSENS</sequence>
<accession>A0A7X2S7H6</accession>
<name>A0A7X2S7H6_9BACI</name>
<keyword evidence="2 6" id="KW-0479">Metal-binding</keyword>
<dbReference type="Proteomes" id="UP000434639">
    <property type="component" value="Unassembled WGS sequence"/>
</dbReference>
<evidence type="ECO:0000256" key="5">
    <source>
        <dbReference type="ARBA" id="ARBA00023004"/>
    </source>
</evidence>
<dbReference type="Pfam" id="PF05995">
    <property type="entry name" value="CDO_I"/>
    <property type="match status" value="1"/>
</dbReference>